<dbReference type="AlphaFoldDB" id="A0A0A9D1N8"/>
<reference evidence="1" key="2">
    <citation type="journal article" date="2015" name="Data Brief">
        <title>Shoot transcriptome of the giant reed, Arundo donax.</title>
        <authorList>
            <person name="Barrero R.A."/>
            <person name="Guerrero F.D."/>
            <person name="Moolhuijzen P."/>
            <person name="Goolsby J.A."/>
            <person name="Tidwell J."/>
            <person name="Bellgard S.E."/>
            <person name="Bellgard M.I."/>
        </authorList>
    </citation>
    <scope>NUCLEOTIDE SEQUENCE</scope>
    <source>
        <tissue evidence="1">Shoot tissue taken approximately 20 cm above the soil surface</tissue>
    </source>
</reference>
<evidence type="ECO:0000313" key="1">
    <source>
        <dbReference type="EMBL" id="JAD82519.1"/>
    </source>
</evidence>
<sequence length="73" mass="7662">MSLALYFSSAAPFSMPPFGDLMPTRGAPISGTDWEMAMRDWRAASSCVNSVVGAAAGEAINQVILSAEMGFLC</sequence>
<reference evidence="1" key="1">
    <citation type="submission" date="2014-09" db="EMBL/GenBank/DDBJ databases">
        <authorList>
            <person name="Magalhaes I.L.F."/>
            <person name="Oliveira U."/>
            <person name="Santos F.R."/>
            <person name="Vidigal T.H.D.A."/>
            <person name="Brescovit A.D."/>
            <person name="Santos A.J."/>
        </authorList>
    </citation>
    <scope>NUCLEOTIDE SEQUENCE</scope>
    <source>
        <tissue evidence="1">Shoot tissue taken approximately 20 cm above the soil surface</tissue>
    </source>
</reference>
<proteinExistence type="predicted"/>
<protein>
    <submittedName>
        <fullName evidence="1">Uncharacterized protein</fullName>
    </submittedName>
</protein>
<accession>A0A0A9D1N8</accession>
<dbReference type="EMBL" id="GBRH01215376">
    <property type="protein sequence ID" value="JAD82519.1"/>
    <property type="molecule type" value="Transcribed_RNA"/>
</dbReference>
<organism evidence="1">
    <name type="scientific">Arundo donax</name>
    <name type="common">Giant reed</name>
    <name type="synonym">Donax arundinaceus</name>
    <dbReference type="NCBI Taxonomy" id="35708"/>
    <lineage>
        <taxon>Eukaryota</taxon>
        <taxon>Viridiplantae</taxon>
        <taxon>Streptophyta</taxon>
        <taxon>Embryophyta</taxon>
        <taxon>Tracheophyta</taxon>
        <taxon>Spermatophyta</taxon>
        <taxon>Magnoliopsida</taxon>
        <taxon>Liliopsida</taxon>
        <taxon>Poales</taxon>
        <taxon>Poaceae</taxon>
        <taxon>PACMAD clade</taxon>
        <taxon>Arundinoideae</taxon>
        <taxon>Arundineae</taxon>
        <taxon>Arundo</taxon>
    </lineage>
</organism>
<name>A0A0A9D1N8_ARUDO</name>